<dbReference type="EMBL" id="PFEB01000049">
    <property type="protein sequence ID" value="PJE60329.1"/>
    <property type="molecule type" value="Genomic_DNA"/>
</dbReference>
<dbReference type="SUPFAM" id="SSF51182">
    <property type="entry name" value="RmlC-like cupins"/>
    <property type="match status" value="1"/>
</dbReference>
<dbReference type="Proteomes" id="UP000231434">
    <property type="component" value="Unassembled WGS sequence"/>
</dbReference>
<sequence>MLNTKRPYLVLPKLILQPTWGGNYILNMKGWQNNNSLKNKKIGQSYELFTQTKLLTTITSSQNKNFTPELGSPNSDKIYNQLPYKKGVEFITLEQITSFYKKIPLIKLTQSIGNSFQIHIKEGVKSNRWRSKPESWYYLEDGLITFGIKRNISLVDYKKSCQIIDEKMKQLSRMIETKKISLAAAKKNARAFIKKVYPWRFVNLHKIKKFSVVNSSLGGIHHSWEEDFEKYPLGNVLYEIQKDVMDPISTIRSFDKGKFKPNGSIREIHIQDYFKLLDTNPDHNDLEKISPEKKGNRLITNKYYCLDILEINKLKTDKTHNSFVHLFVRDGEIEVAAGEGKVLLTRGHSCFIPEIISEYIIKSINNKAVVLKTFIET</sequence>
<evidence type="ECO:0000313" key="4">
    <source>
        <dbReference type="EMBL" id="PJE60329.1"/>
    </source>
</evidence>
<dbReference type="InterPro" id="IPR011051">
    <property type="entry name" value="RmlC_Cupin_sf"/>
</dbReference>
<dbReference type="Pfam" id="PF21621">
    <property type="entry name" value="MPI_cupin_dom"/>
    <property type="match status" value="1"/>
</dbReference>
<organism evidence="4 5">
    <name type="scientific">Candidatus Roizmanbacteria bacterium CG10_big_fil_rev_8_21_14_0_10_36_26</name>
    <dbReference type="NCBI Taxonomy" id="1974851"/>
    <lineage>
        <taxon>Bacteria</taxon>
        <taxon>Candidatus Roizmaniibacteriota</taxon>
    </lineage>
</organism>
<comment type="caution">
    <text evidence="4">The sequence shown here is derived from an EMBL/GenBank/DDBJ whole genome shotgun (WGS) entry which is preliminary data.</text>
</comment>
<dbReference type="Gene3D" id="2.60.120.10">
    <property type="entry name" value="Jelly Rolls"/>
    <property type="match status" value="2"/>
</dbReference>
<feature type="domain" description="Mannose-6-phosphate isomerase cupin" evidence="3">
    <location>
        <begin position="299"/>
        <end position="363"/>
    </location>
</feature>
<name>A0A2M8KK79_9BACT</name>
<reference evidence="5" key="1">
    <citation type="submission" date="2017-09" db="EMBL/GenBank/DDBJ databases">
        <title>Depth-based differentiation of microbial function through sediment-hosted aquifers and enrichment of novel symbionts in the deep terrestrial subsurface.</title>
        <authorList>
            <person name="Probst A.J."/>
            <person name="Ladd B."/>
            <person name="Jarett J.K."/>
            <person name="Geller-Mcgrath D.E."/>
            <person name="Sieber C.M.K."/>
            <person name="Emerson J.B."/>
            <person name="Anantharaman K."/>
            <person name="Thomas B.C."/>
            <person name="Malmstrom R."/>
            <person name="Stieglmeier M."/>
            <person name="Klingl A."/>
            <person name="Woyke T."/>
            <person name="Ryan C.M."/>
            <person name="Banfield J.F."/>
        </authorList>
    </citation>
    <scope>NUCLEOTIDE SEQUENCE [LARGE SCALE GENOMIC DNA]</scope>
</reference>
<evidence type="ECO:0000259" key="3">
    <source>
        <dbReference type="Pfam" id="PF21621"/>
    </source>
</evidence>
<evidence type="ECO:0000256" key="2">
    <source>
        <dbReference type="ARBA" id="ARBA00030762"/>
    </source>
</evidence>
<evidence type="ECO:0000256" key="1">
    <source>
        <dbReference type="ARBA" id="ARBA00029741"/>
    </source>
</evidence>
<protein>
    <recommendedName>
        <fullName evidence="1">Phosphohexomutase</fullName>
    </recommendedName>
    <alternativeName>
        <fullName evidence="2">Phosphomannose isomerase</fullName>
    </alternativeName>
</protein>
<accession>A0A2M8KK79</accession>
<proteinExistence type="predicted"/>
<dbReference type="AlphaFoldDB" id="A0A2M8KK79"/>
<evidence type="ECO:0000313" key="5">
    <source>
        <dbReference type="Proteomes" id="UP000231434"/>
    </source>
</evidence>
<dbReference type="InterPro" id="IPR049071">
    <property type="entry name" value="MPI_cupin_dom"/>
</dbReference>
<gene>
    <name evidence="4" type="ORF">COU86_04820</name>
</gene>
<dbReference type="InterPro" id="IPR014710">
    <property type="entry name" value="RmlC-like_jellyroll"/>
</dbReference>